<dbReference type="PRINTS" id="PR00237">
    <property type="entry name" value="GPCRRHODOPSN"/>
</dbReference>
<feature type="transmembrane region" description="Helical" evidence="10">
    <location>
        <begin position="122"/>
        <end position="141"/>
    </location>
</feature>
<keyword evidence="6 10" id="KW-0472">Membrane</keyword>
<evidence type="ECO:0000256" key="4">
    <source>
        <dbReference type="ARBA" id="ARBA00022989"/>
    </source>
</evidence>
<dbReference type="InterPro" id="IPR000276">
    <property type="entry name" value="GPCR_Rhodpsn"/>
</dbReference>
<comment type="subcellular location">
    <subcellularLocation>
        <location evidence="1">Membrane</location>
        <topology evidence="1">Multi-pass membrane protein</topology>
    </subcellularLocation>
</comment>
<evidence type="ECO:0000256" key="5">
    <source>
        <dbReference type="ARBA" id="ARBA00023040"/>
    </source>
</evidence>
<feature type="transmembrane region" description="Helical" evidence="10">
    <location>
        <begin position="162"/>
        <end position="184"/>
    </location>
</feature>
<keyword evidence="8 9" id="KW-0807">Transducer</keyword>
<feature type="transmembrane region" description="Helical" evidence="10">
    <location>
        <begin position="291"/>
        <end position="318"/>
    </location>
</feature>
<dbReference type="EMBL" id="LR904497">
    <property type="protein sequence ID" value="CAD7252883.1"/>
    <property type="molecule type" value="Genomic_DNA"/>
</dbReference>
<dbReference type="EMBL" id="CAJPEV010004980">
    <property type="protein sequence ID" value="CAG0902581.1"/>
    <property type="molecule type" value="Genomic_DNA"/>
</dbReference>
<dbReference type="PANTHER" id="PTHR45695">
    <property type="entry name" value="LEUCOKININ RECEPTOR-RELATED"/>
    <property type="match status" value="1"/>
</dbReference>
<dbReference type="InterPro" id="IPR017452">
    <property type="entry name" value="GPCR_Rhodpsn_7TM"/>
</dbReference>
<evidence type="ECO:0000313" key="13">
    <source>
        <dbReference type="Proteomes" id="UP000677054"/>
    </source>
</evidence>
<evidence type="ECO:0000256" key="1">
    <source>
        <dbReference type="ARBA" id="ARBA00004141"/>
    </source>
</evidence>
<gene>
    <name evidence="12" type="ORF">DSTB1V02_LOCUS12634</name>
</gene>
<organism evidence="12">
    <name type="scientific">Darwinula stevensoni</name>
    <dbReference type="NCBI Taxonomy" id="69355"/>
    <lineage>
        <taxon>Eukaryota</taxon>
        <taxon>Metazoa</taxon>
        <taxon>Ecdysozoa</taxon>
        <taxon>Arthropoda</taxon>
        <taxon>Crustacea</taxon>
        <taxon>Oligostraca</taxon>
        <taxon>Ostracoda</taxon>
        <taxon>Podocopa</taxon>
        <taxon>Podocopida</taxon>
        <taxon>Darwinulocopina</taxon>
        <taxon>Darwinuloidea</taxon>
        <taxon>Darwinulidae</taxon>
        <taxon>Darwinula</taxon>
    </lineage>
</organism>
<keyword evidence="5 9" id="KW-0297">G-protein coupled receptor</keyword>
<proteinExistence type="inferred from homology"/>
<dbReference type="Proteomes" id="UP000677054">
    <property type="component" value="Unassembled WGS sequence"/>
</dbReference>
<dbReference type="AlphaFoldDB" id="A0A7R9FRX1"/>
<evidence type="ECO:0000256" key="3">
    <source>
        <dbReference type="ARBA" id="ARBA00022692"/>
    </source>
</evidence>
<dbReference type="PROSITE" id="PS00237">
    <property type="entry name" value="G_PROTEIN_RECEP_F1_1"/>
    <property type="match status" value="1"/>
</dbReference>
<dbReference type="PANTHER" id="PTHR45695:SF15">
    <property type="entry name" value="OPSIN RH2"/>
    <property type="match status" value="1"/>
</dbReference>
<keyword evidence="13" id="KW-1185">Reference proteome</keyword>
<feature type="transmembrane region" description="Helical" evidence="10">
    <location>
        <begin position="82"/>
        <end position="102"/>
    </location>
</feature>
<keyword evidence="3 9" id="KW-0812">Transmembrane</keyword>
<keyword evidence="7 9" id="KW-0675">Receptor</keyword>
<evidence type="ECO:0000256" key="8">
    <source>
        <dbReference type="ARBA" id="ARBA00023224"/>
    </source>
</evidence>
<evidence type="ECO:0000313" key="12">
    <source>
        <dbReference type="EMBL" id="CAD7252883.1"/>
    </source>
</evidence>
<feature type="transmembrane region" description="Helical" evidence="10">
    <location>
        <begin position="257"/>
        <end position="279"/>
    </location>
</feature>
<accession>A0A7R9FRX1</accession>
<name>A0A7R9FRX1_9CRUS</name>
<dbReference type="OrthoDB" id="5975505at2759"/>
<dbReference type="Gene3D" id="1.20.1070.10">
    <property type="entry name" value="Rhodopsin 7-helix transmembrane proteins"/>
    <property type="match status" value="1"/>
</dbReference>
<dbReference type="SUPFAM" id="SSF81321">
    <property type="entry name" value="Family A G protein-coupled receptor-like"/>
    <property type="match status" value="1"/>
</dbReference>
<dbReference type="PROSITE" id="PS50262">
    <property type="entry name" value="G_PROTEIN_RECEP_F1_2"/>
    <property type="match status" value="1"/>
</dbReference>
<evidence type="ECO:0000256" key="2">
    <source>
        <dbReference type="ARBA" id="ARBA00010663"/>
    </source>
</evidence>
<protein>
    <recommendedName>
        <fullName evidence="11">G-protein coupled receptors family 1 profile domain-containing protein</fullName>
    </recommendedName>
</protein>
<keyword evidence="4 10" id="KW-1133">Transmembrane helix</keyword>
<dbReference type="Pfam" id="PF00001">
    <property type="entry name" value="7tm_1"/>
    <property type="match status" value="1"/>
</dbReference>
<evidence type="ECO:0000256" key="7">
    <source>
        <dbReference type="ARBA" id="ARBA00023170"/>
    </source>
</evidence>
<sequence>MEEELPTPLHSLWNETLWNETLWNETLWNETIQGETFQHGHAMTSTWCILFGAVFLLGFVGNLLVMMVIVRTRHMHNTPYFFIFNLALADFLFIVFCVPGNLLSNIFNTWVLGLFMCKAFNYMQQVCMNVSVYTLLAMSVERYIVMRRDSSFQRIMNTCGKVILACIWVFSLAVSIPSAVYAILHESQMCIEHWPSEKIRKIYYIFAHFIMSYFFPMVMMTICHLWIWLKFHRQVVGKRIDPNELIRLNNWRKWEKMILVMVSVFLLFWLPLIIASILLNFSYDFSHGEVYLFSYVLLGTHWLTNLTYCVYPIIYVFFKRNFREGFIHPRDELLTAEIELRQMLPPPTQLPPSVPFHKEDAS</sequence>
<evidence type="ECO:0000256" key="6">
    <source>
        <dbReference type="ARBA" id="ARBA00023136"/>
    </source>
</evidence>
<feature type="transmembrane region" description="Helical" evidence="10">
    <location>
        <begin position="204"/>
        <end position="229"/>
    </location>
</feature>
<comment type="similarity">
    <text evidence="2 9">Belongs to the G-protein coupled receptor 1 family.</text>
</comment>
<feature type="domain" description="G-protein coupled receptors family 1 profile" evidence="11">
    <location>
        <begin position="61"/>
        <end position="315"/>
    </location>
</feature>
<dbReference type="GO" id="GO:0004930">
    <property type="term" value="F:G protein-coupled receptor activity"/>
    <property type="evidence" value="ECO:0007669"/>
    <property type="project" value="UniProtKB-KW"/>
</dbReference>
<reference evidence="12" key="1">
    <citation type="submission" date="2020-11" db="EMBL/GenBank/DDBJ databases">
        <authorList>
            <person name="Tran Van P."/>
        </authorList>
    </citation>
    <scope>NUCLEOTIDE SEQUENCE</scope>
</reference>
<feature type="transmembrane region" description="Helical" evidence="10">
    <location>
        <begin position="49"/>
        <end position="70"/>
    </location>
</feature>
<dbReference type="GO" id="GO:0005886">
    <property type="term" value="C:plasma membrane"/>
    <property type="evidence" value="ECO:0007669"/>
    <property type="project" value="TreeGrafter"/>
</dbReference>
<evidence type="ECO:0000259" key="11">
    <source>
        <dbReference type="PROSITE" id="PS50262"/>
    </source>
</evidence>
<evidence type="ECO:0000256" key="10">
    <source>
        <dbReference type="SAM" id="Phobius"/>
    </source>
</evidence>
<evidence type="ECO:0000256" key="9">
    <source>
        <dbReference type="RuleBase" id="RU000688"/>
    </source>
</evidence>